<organism evidence="1 2">
    <name type="scientific">Haladaptatus litoreus</name>
    <dbReference type="NCBI Taxonomy" id="553468"/>
    <lineage>
        <taxon>Archaea</taxon>
        <taxon>Methanobacteriati</taxon>
        <taxon>Methanobacteriota</taxon>
        <taxon>Stenosarchaea group</taxon>
        <taxon>Halobacteria</taxon>
        <taxon>Halobacteriales</taxon>
        <taxon>Haladaptataceae</taxon>
        <taxon>Haladaptatus</taxon>
    </lineage>
</organism>
<sequence length="66" mass="7857">MATKQSRSPFDRLRKHYEKTERRCSKCGFVDDEGEWRVTARGGELHFQHICPRCDAIDTRVLRYGR</sequence>
<reference evidence="2" key="1">
    <citation type="submission" date="2017-01" db="EMBL/GenBank/DDBJ databases">
        <authorList>
            <person name="Varghese N."/>
            <person name="Submissions S."/>
        </authorList>
    </citation>
    <scope>NUCLEOTIDE SEQUENCE [LARGE SCALE GENOMIC DNA]</scope>
    <source>
        <strain evidence="2">CGMCC 1.7737</strain>
    </source>
</reference>
<dbReference type="InterPro" id="IPR049696">
    <property type="entry name" value="HVO_0649-like"/>
</dbReference>
<dbReference type="EMBL" id="FTNO01000001">
    <property type="protein sequence ID" value="SIR31837.1"/>
    <property type="molecule type" value="Genomic_DNA"/>
</dbReference>
<dbReference type="OrthoDB" id="165303at2157"/>
<dbReference type="RefSeq" id="WP_076430109.1">
    <property type="nucleotide sequence ID" value="NZ_FTNO01000001.1"/>
</dbReference>
<dbReference type="AlphaFoldDB" id="A0A1N6ZYB1"/>
<evidence type="ECO:0008006" key="3">
    <source>
        <dbReference type="Google" id="ProtNLM"/>
    </source>
</evidence>
<proteinExistence type="predicted"/>
<keyword evidence="2" id="KW-1185">Reference proteome</keyword>
<gene>
    <name evidence="1" type="ORF">SAMN05421858_2231</name>
</gene>
<protein>
    <recommendedName>
        <fullName evidence="3">Small CPxCG-related zinc finger protein</fullName>
    </recommendedName>
</protein>
<dbReference type="NCBIfam" id="NF041911">
    <property type="entry name" value="HVO_0649"/>
    <property type="match status" value="1"/>
</dbReference>
<name>A0A1N6ZYB1_9EURY</name>
<dbReference type="Proteomes" id="UP000186914">
    <property type="component" value="Unassembled WGS sequence"/>
</dbReference>
<evidence type="ECO:0000313" key="1">
    <source>
        <dbReference type="EMBL" id="SIR31837.1"/>
    </source>
</evidence>
<evidence type="ECO:0000313" key="2">
    <source>
        <dbReference type="Proteomes" id="UP000186914"/>
    </source>
</evidence>
<accession>A0A1N6ZYB1</accession>